<evidence type="ECO:0000259" key="1">
    <source>
        <dbReference type="Pfam" id="PF11575"/>
    </source>
</evidence>
<reference evidence="2 3" key="2">
    <citation type="journal article" date="2009" name="Genome Res.">
        <title>Ortho-proteogenomics: multiple proteomes investigation through orthology and a new MS-based protocol.</title>
        <authorList>
            <person name="Gallien S."/>
            <person name="Perrodou E."/>
            <person name="Carapito C."/>
            <person name="Deshayes C."/>
            <person name="Reyrat J.M."/>
            <person name="Van Dorsselaer A."/>
            <person name="Poch O."/>
            <person name="Schaeffer C."/>
            <person name="Lecompte O."/>
        </authorList>
    </citation>
    <scope>NUCLEOTIDE SEQUENCE [LARGE SCALE GENOMIC DNA]</scope>
    <source>
        <strain evidence="3">ATCC 700084 / mc(2)155</strain>
    </source>
</reference>
<dbReference type="AlphaFoldDB" id="I7G491"/>
<dbReference type="Proteomes" id="UP000006158">
    <property type="component" value="Chromosome"/>
</dbReference>
<dbReference type="PATRIC" id="fig|246196.56.peg.1557"/>
<name>I7G491_MYCS2</name>
<sequence length="253" mass="26732">MRRRSRRACALYRSTDYRVPTMENRNLGALAALGEFFALPVAGDSWRPVDTLCGDAAILREYTSRMRAATATGFGIGVDDVPVRAAASSLHLSIVSRLLSPAVGAAACLSAVPSLTPDSVFWHDDSSHRPALGVSRVEWSPVPDAGSAAAEITATLVDGVLRLLNTAMQQAVSLPPQVMWGNIASAANGAVTVLAQNRPGAEGFGRALVRDMIAAEPLLGTADVTDGRFRRRNCCLFYQVPGGGYCGDCVLVD</sequence>
<protein>
    <submittedName>
        <fullName evidence="2">Conserved hypothetical cysteine rich protein</fullName>
    </submittedName>
</protein>
<evidence type="ECO:0000313" key="2">
    <source>
        <dbReference type="EMBL" id="AFP37981.1"/>
    </source>
</evidence>
<dbReference type="Pfam" id="PF11575">
    <property type="entry name" value="FhuF_C"/>
    <property type="match status" value="1"/>
</dbReference>
<dbReference type="KEGG" id="msg:MSMEI_1508"/>
<gene>
    <name evidence="2" type="ordered locus">MSMEI_1508</name>
</gene>
<evidence type="ECO:0000313" key="3">
    <source>
        <dbReference type="Proteomes" id="UP000006158"/>
    </source>
</evidence>
<dbReference type="GO" id="GO:0051537">
    <property type="term" value="F:2 iron, 2 sulfur cluster binding"/>
    <property type="evidence" value="ECO:0007669"/>
    <property type="project" value="InterPro"/>
</dbReference>
<feature type="domain" description="Ferric siderophore reductase C-terminal" evidence="1">
    <location>
        <begin position="231"/>
        <end position="251"/>
    </location>
</feature>
<organism evidence="2 3">
    <name type="scientific">Mycolicibacterium smegmatis (strain ATCC 700084 / mc(2)155)</name>
    <name type="common">Mycobacterium smegmatis</name>
    <dbReference type="NCBI Taxonomy" id="246196"/>
    <lineage>
        <taxon>Bacteria</taxon>
        <taxon>Bacillati</taxon>
        <taxon>Actinomycetota</taxon>
        <taxon>Actinomycetes</taxon>
        <taxon>Mycobacteriales</taxon>
        <taxon>Mycobacteriaceae</taxon>
        <taxon>Mycolicibacterium</taxon>
    </lineage>
</organism>
<dbReference type="EMBL" id="CP001663">
    <property type="protein sequence ID" value="AFP37981.1"/>
    <property type="molecule type" value="Genomic_DNA"/>
</dbReference>
<accession>I7G491</accession>
<dbReference type="InterPro" id="IPR024726">
    <property type="entry name" value="FhuF_C"/>
</dbReference>
<proteinExistence type="predicted"/>
<reference evidence="2 3" key="1">
    <citation type="journal article" date="2007" name="Genome Biol.">
        <title>Interrupted coding sequences in Mycobacterium smegmatis: authentic mutations or sequencing errors?</title>
        <authorList>
            <person name="Deshayes C."/>
            <person name="Perrodou E."/>
            <person name="Gallien S."/>
            <person name="Euphrasie D."/>
            <person name="Schaeffer C."/>
            <person name="Van-Dorsselaer A."/>
            <person name="Poch O."/>
            <person name="Lecompte O."/>
            <person name="Reyrat J.M."/>
        </authorList>
    </citation>
    <scope>NUCLEOTIDE SEQUENCE [LARGE SCALE GENOMIC DNA]</scope>
    <source>
        <strain evidence="3">ATCC 700084 / mc(2)155</strain>
    </source>
</reference>